<feature type="compositionally biased region" description="Basic and acidic residues" evidence="3">
    <location>
        <begin position="895"/>
        <end position="907"/>
    </location>
</feature>
<feature type="compositionally biased region" description="Polar residues" evidence="3">
    <location>
        <begin position="514"/>
        <end position="526"/>
    </location>
</feature>
<comment type="caution">
    <text evidence="4">The sequence shown here is derived from an EMBL/GenBank/DDBJ whole genome shotgun (WGS) entry which is preliminary data.</text>
</comment>
<feature type="compositionally biased region" description="Polar residues" evidence="3">
    <location>
        <begin position="244"/>
        <end position="254"/>
    </location>
</feature>
<feature type="compositionally biased region" description="Basic and acidic residues" evidence="3">
    <location>
        <begin position="406"/>
        <end position="439"/>
    </location>
</feature>
<feature type="compositionally biased region" description="Basic and acidic residues" evidence="3">
    <location>
        <begin position="337"/>
        <end position="358"/>
    </location>
</feature>
<feature type="coiled-coil region" evidence="2">
    <location>
        <begin position="28"/>
        <end position="62"/>
    </location>
</feature>
<feature type="compositionally biased region" description="Low complexity" evidence="3">
    <location>
        <begin position="976"/>
        <end position="998"/>
    </location>
</feature>
<dbReference type="FunFam" id="1.20.1260.60:FF:000003">
    <property type="entry name" value="IST1-like protein isoform A"/>
    <property type="match status" value="1"/>
</dbReference>
<feature type="compositionally biased region" description="Low complexity" evidence="3">
    <location>
        <begin position="374"/>
        <end position="400"/>
    </location>
</feature>
<feature type="compositionally biased region" description="Basic and acidic residues" evidence="3">
    <location>
        <begin position="698"/>
        <end position="714"/>
    </location>
</feature>
<dbReference type="STRING" id="4615.A0A199VEV0"/>
<dbReference type="EMBL" id="LSRQ01002110">
    <property type="protein sequence ID" value="OAY75401.1"/>
    <property type="molecule type" value="Genomic_DNA"/>
</dbReference>
<feature type="compositionally biased region" description="Low complexity" evidence="3">
    <location>
        <begin position="878"/>
        <end position="891"/>
    </location>
</feature>
<feature type="compositionally biased region" description="Basic and acidic residues" evidence="3">
    <location>
        <begin position="229"/>
        <end position="242"/>
    </location>
</feature>
<dbReference type="Pfam" id="PF03398">
    <property type="entry name" value="Ist1"/>
    <property type="match status" value="1"/>
</dbReference>
<dbReference type="InterPro" id="IPR042277">
    <property type="entry name" value="IST1-like"/>
</dbReference>
<feature type="compositionally biased region" description="Low complexity" evidence="3">
    <location>
        <begin position="441"/>
        <end position="453"/>
    </location>
</feature>
<reference evidence="4 5" key="1">
    <citation type="journal article" date="2016" name="DNA Res.">
        <title>The draft genome of MD-2 pineapple using hybrid error correction of long reads.</title>
        <authorList>
            <person name="Redwan R.M."/>
            <person name="Saidin A."/>
            <person name="Kumar S.V."/>
        </authorList>
    </citation>
    <scope>NUCLEOTIDE SEQUENCE [LARGE SCALE GENOMIC DNA]</scope>
    <source>
        <strain evidence="5">cv. MD2</strain>
        <tissue evidence="4">Leaf</tissue>
    </source>
</reference>
<proteinExistence type="inferred from homology"/>
<feature type="compositionally biased region" description="Basic and acidic residues" evidence="3">
    <location>
        <begin position="611"/>
        <end position="623"/>
    </location>
</feature>
<feature type="compositionally biased region" description="Basic and acidic residues" evidence="3">
    <location>
        <begin position="820"/>
        <end position="839"/>
    </location>
</feature>
<dbReference type="GO" id="GO:0015031">
    <property type="term" value="P:protein transport"/>
    <property type="evidence" value="ECO:0007669"/>
    <property type="project" value="InterPro"/>
</dbReference>
<feature type="compositionally biased region" description="Basic and acidic residues" evidence="3">
    <location>
        <begin position="923"/>
        <end position="932"/>
    </location>
</feature>
<sequence length="1022" mass="113996">MHAKSKMSGMLSKGFKPDKCKTSLRLAVARLKLLRNKREVQIKQMRRELAQLLETGQDQTARIRVEHVIREEKTMSAYDLISVYCELIMARMPMIESQKNCPIDLKEAIASIVFASPRCADVPELMDIRKHFSAKYGKEFVTAALEVRPQCGVSHLVVEKLSARAPDIETKLKILTAVAEQHNVKWEPKVIEEQIQQPIDDRLDGPTTFISANVHFGQSFDLKPPSALPKDEPIKRMSEHETSVPLSSQSYSETSDMEPKGVTEEVEPPHSKENKASFNKTNWKIEFKDAASAAQAAAESAERASFAARAAAELARQNSAESKSSNNSFKYRPSKGQVEDIDKQSVHSPDRSSSDRMRTYPQASQTSLNKEAKSTSVDSSSMDTTSRRLSPSPSHSSVSSMEDDHDELRNTIEKTDVRTYDNSEKRFSEMEFTVNDHKKGNNNTNNYSKSLSSGNDTSTIYKETIWDEHFDNTTFADSSTAVFDRYGSDTEDPMVFGNKSRDNSLRKREESSKFGENSIFSPNNIWGSKEQKSGHWGSGSPFSPPVSGPYLEDKAKEMKTNSTPPRLDDDLPPSFDSDGFSSDNEDEIHESMLHKQSVLRKDSYLGVSGHSGDHQEDKEDKRSSPSFVSDVKETKKEAESSIADTYGKTSSLTRPNDEQSYRNDKLLSNLDDTELWQSSEVLSMEERGAKKQLPSTSKHPEIADNDYESEKGLDLGKLTGGLKNRGYQHAPYTRKPMQDMSVPSKQSSDEAFKNIEESYEEGSSLESSQTYFGPDSREKLLPTSRRNYRERASTPIKETPDISPTAWKSSTKSFLSAADSGHELHDSKPGQTESKESKSRRPVNYFDFGGNEVEDLEPVQDIGRRGSGDIKLSRRTKGTTSEGTKGGISKTQTEPSKEINKQVESTRRKWRNREPFPGATPEKILDGEEISMRSDLLIQQPSTKPLESASPSFKEASKSSALGGYQARLVEDENDATTATITAGSASAEASSTSSSASHIHPKLPDYDSFAAHFRLLRSNRQ</sequence>
<evidence type="ECO:0000256" key="1">
    <source>
        <dbReference type="ARBA" id="ARBA00005536"/>
    </source>
</evidence>
<feature type="compositionally biased region" description="Polar residues" evidence="3">
    <location>
        <begin position="937"/>
        <end position="951"/>
    </location>
</feature>
<keyword evidence="2" id="KW-0175">Coiled coil</keyword>
<comment type="similarity">
    <text evidence="1">Belongs to the IST1 family.</text>
</comment>
<feature type="compositionally biased region" description="Basic and acidic residues" evidence="3">
    <location>
        <begin position="589"/>
        <end position="603"/>
    </location>
</feature>
<evidence type="ECO:0000256" key="2">
    <source>
        <dbReference type="SAM" id="Coils"/>
    </source>
</evidence>
<evidence type="ECO:0000313" key="4">
    <source>
        <dbReference type="EMBL" id="OAY75401.1"/>
    </source>
</evidence>
<dbReference type="PANTHER" id="PTHR12161:SF13">
    <property type="entry name" value="REGULATOR OF VPS4 ACTIVITY IN THE MVB PATHWAY PROTEIN"/>
    <property type="match status" value="1"/>
</dbReference>
<dbReference type="AlphaFoldDB" id="A0A199VEV0"/>
<gene>
    <name evidence="4" type="ORF">ACMD2_01891</name>
</gene>
<protein>
    <submittedName>
        <fullName evidence="4">IST protein</fullName>
    </submittedName>
</protein>
<feature type="compositionally biased region" description="Basic and acidic residues" evidence="3">
    <location>
        <begin position="630"/>
        <end position="639"/>
    </location>
</feature>
<dbReference type="PANTHER" id="PTHR12161">
    <property type="entry name" value="IST1 FAMILY MEMBER"/>
    <property type="match status" value="1"/>
</dbReference>
<dbReference type="Gene3D" id="1.20.1260.60">
    <property type="entry name" value="Vacuolar protein sorting-associated protein Ist1"/>
    <property type="match status" value="1"/>
</dbReference>
<feature type="region of interest" description="Disordered" evidence="3">
    <location>
        <begin position="221"/>
        <end position="278"/>
    </location>
</feature>
<evidence type="ECO:0000256" key="3">
    <source>
        <dbReference type="SAM" id="MobiDB-lite"/>
    </source>
</evidence>
<name>A0A199VEV0_ANACO</name>
<feature type="compositionally biased region" description="Basic and acidic residues" evidence="3">
    <location>
        <begin position="499"/>
        <end position="513"/>
    </location>
</feature>
<dbReference type="InterPro" id="IPR005061">
    <property type="entry name" value="Ist1"/>
</dbReference>
<feature type="compositionally biased region" description="Low complexity" evidence="3">
    <location>
        <begin position="572"/>
        <end position="582"/>
    </location>
</feature>
<feature type="compositionally biased region" description="Low complexity" evidence="3">
    <location>
        <begin position="295"/>
        <end position="321"/>
    </location>
</feature>
<dbReference type="Proteomes" id="UP000092600">
    <property type="component" value="Unassembled WGS sequence"/>
</dbReference>
<feature type="compositionally biased region" description="Basic and acidic residues" evidence="3">
    <location>
        <begin position="655"/>
        <end position="665"/>
    </location>
</feature>
<feature type="compositionally biased region" description="Basic and acidic residues" evidence="3">
    <location>
        <begin position="257"/>
        <end position="275"/>
    </location>
</feature>
<feature type="region of interest" description="Disordered" evidence="3">
    <location>
        <begin position="295"/>
        <end position="454"/>
    </location>
</feature>
<organism evidence="4 5">
    <name type="scientific">Ananas comosus</name>
    <name type="common">Pineapple</name>
    <name type="synonym">Ananas ananas</name>
    <dbReference type="NCBI Taxonomy" id="4615"/>
    <lineage>
        <taxon>Eukaryota</taxon>
        <taxon>Viridiplantae</taxon>
        <taxon>Streptophyta</taxon>
        <taxon>Embryophyta</taxon>
        <taxon>Tracheophyta</taxon>
        <taxon>Spermatophyta</taxon>
        <taxon>Magnoliopsida</taxon>
        <taxon>Liliopsida</taxon>
        <taxon>Poales</taxon>
        <taxon>Bromeliaceae</taxon>
        <taxon>Bromelioideae</taxon>
        <taxon>Ananas</taxon>
    </lineage>
</organism>
<evidence type="ECO:0000313" key="5">
    <source>
        <dbReference type="Proteomes" id="UP000092600"/>
    </source>
</evidence>
<feature type="compositionally biased region" description="Basic and acidic residues" evidence="3">
    <location>
        <begin position="747"/>
        <end position="756"/>
    </location>
</feature>
<feature type="compositionally biased region" description="Basic and acidic residues" evidence="3">
    <location>
        <begin position="862"/>
        <end position="872"/>
    </location>
</feature>
<feature type="region of interest" description="Disordered" evidence="3">
    <location>
        <begin position="487"/>
        <end position="1005"/>
    </location>
</feature>
<accession>A0A199VEV0</accession>